<keyword evidence="3" id="KW-0732">Signal</keyword>
<reference evidence="5" key="1">
    <citation type="journal article" date="2017" name="Nat. Ecol. Evol.">
        <title>Genome expansion and lineage-specific genetic innovations in the forest pathogenic fungi Armillaria.</title>
        <authorList>
            <person name="Sipos G."/>
            <person name="Prasanna A.N."/>
            <person name="Walter M.C."/>
            <person name="O'Connor E."/>
            <person name="Balint B."/>
            <person name="Krizsan K."/>
            <person name="Kiss B."/>
            <person name="Hess J."/>
            <person name="Varga T."/>
            <person name="Slot J."/>
            <person name="Riley R."/>
            <person name="Boka B."/>
            <person name="Rigling D."/>
            <person name="Barry K."/>
            <person name="Lee J."/>
            <person name="Mihaltcheva S."/>
            <person name="LaButti K."/>
            <person name="Lipzen A."/>
            <person name="Waldron R."/>
            <person name="Moloney N.M."/>
            <person name="Sperisen C."/>
            <person name="Kredics L."/>
            <person name="Vagvoelgyi C."/>
            <person name="Patrignani A."/>
            <person name="Fitzpatrick D."/>
            <person name="Nagy I."/>
            <person name="Doyle S."/>
            <person name="Anderson J.B."/>
            <person name="Grigoriev I.V."/>
            <person name="Gueldener U."/>
            <person name="Muensterkoetter M."/>
            <person name="Nagy L.G."/>
        </authorList>
    </citation>
    <scope>NUCLEOTIDE SEQUENCE [LARGE SCALE GENOMIC DNA]</scope>
    <source>
        <strain evidence="5">Ar21-2</strain>
    </source>
</reference>
<dbReference type="AlphaFoldDB" id="A0A2H3CDS1"/>
<feature type="chain" id="PRO_5013554365" evidence="3">
    <location>
        <begin position="21"/>
        <end position="446"/>
    </location>
</feature>
<dbReference type="PANTHER" id="PTHR35043">
    <property type="entry name" value="TRANSCRIPTION FACTOR DOMAIN-CONTAINING PROTEIN"/>
    <property type="match status" value="1"/>
</dbReference>
<keyword evidence="5" id="KW-1185">Reference proteome</keyword>
<accession>A0A2H3CDS1</accession>
<feature type="region of interest" description="Disordered" evidence="1">
    <location>
        <begin position="253"/>
        <end position="274"/>
    </location>
</feature>
<dbReference type="PANTHER" id="PTHR35043:SF7">
    <property type="entry name" value="TRANSCRIPTION FACTOR DOMAIN-CONTAINING PROTEIN"/>
    <property type="match status" value="1"/>
</dbReference>
<proteinExistence type="predicted"/>
<organism evidence="4 5">
    <name type="scientific">Armillaria gallica</name>
    <name type="common">Bulbous honey fungus</name>
    <name type="synonym">Armillaria bulbosa</name>
    <dbReference type="NCBI Taxonomy" id="47427"/>
    <lineage>
        <taxon>Eukaryota</taxon>
        <taxon>Fungi</taxon>
        <taxon>Dikarya</taxon>
        <taxon>Basidiomycota</taxon>
        <taxon>Agaricomycotina</taxon>
        <taxon>Agaricomycetes</taxon>
        <taxon>Agaricomycetidae</taxon>
        <taxon>Agaricales</taxon>
        <taxon>Marasmiineae</taxon>
        <taxon>Physalacriaceae</taxon>
        <taxon>Armillaria</taxon>
    </lineage>
</organism>
<name>A0A2H3CDS1_ARMGA</name>
<dbReference type="STRING" id="47427.A0A2H3CDS1"/>
<evidence type="ECO:0000256" key="2">
    <source>
        <dbReference type="SAM" id="Phobius"/>
    </source>
</evidence>
<feature type="transmembrane region" description="Helical" evidence="2">
    <location>
        <begin position="327"/>
        <end position="348"/>
    </location>
</feature>
<evidence type="ECO:0000313" key="5">
    <source>
        <dbReference type="Proteomes" id="UP000217790"/>
    </source>
</evidence>
<sequence length="446" mass="50696">MTIFYFRCLLLLLSMVQTRAAQDNDEGSNESSNRTTLDIIWSCLATIFACTWLAVHPNVPSRHMREKGRLFLCLHRVKHMLLAIICPEVVIMWAFRQRLVASALSKHLKLSMTHGFFISMGGFIGKNEHPITATDFFYIDTGILRSAIGIEIRPGVDISPILSVTKDELMDRSKGDALSKSISLLQTTWFVVQYFSRVTLSLPTTPLETATLAFALLNFCNYILWWHKPLDVQYPLNVSTIDAMMGLTSETLSELPEPTSRRSEVLEPENSVTSAAESKSNPCVRVWRWYRQIFNKIALSGVSRPDITNATLPMLWAGQMTWSQNSYAACFGACFGALFGGVHCIEWTSSGFFESSLEHLLWKISSLLVAIVPVIFAFEVFSFSSLFRKHKYIRWIVSCLVIAPWIFIFIYICARVYLLVDMFLSLRSLPPGALEEIDWTRYIPHI</sequence>
<feature type="transmembrane region" description="Helical" evidence="2">
    <location>
        <begin position="360"/>
        <end position="383"/>
    </location>
</feature>
<keyword evidence="2" id="KW-0812">Transmembrane</keyword>
<evidence type="ECO:0000256" key="3">
    <source>
        <dbReference type="SAM" id="SignalP"/>
    </source>
</evidence>
<evidence type="ECO:0000256" key="1">
    <source>
        <dbReference type="SAM" id="MobiDB-lite"/>
    </source>
</evidence>
<keyword evidence="2" id="KW-0472">Membrane</keyword>
<feature type="transmembrane region" description="Helical" evidence="2">
    <location>
        <begin position="395"/>
        <end position="420"/>
    </location>
</feature>
<feature type="transmembrane region" description="Helical" evidence="2">
    <location>
        <begin position="39"/>
        <end position="56"/>
    </location>
</feature>
<evidence type="ECO:0000313" key="4">
    <source>
        <dbReference type="EMBL" id="PBK80010.1"/>
    </source>
</evidence>
<dbReference type="OMA" id="IFETMAS"/>
<dbReference type="EMBL" id="KZ293755">
    <property type="protein sequence ID" value="PBK80010.1"/>
    <property type="molecule type" value="Genomic_DNA"/>
</dbReference>
<dbReference type="InParanoid" id="A0A2H3CDS1"/>
<protein>
    <submittedName>
        <fullName evidence="4">Uncharacterized protein</fullName>
    </submittedName>
</protein>
<dbReference type="Proteomes" id="UP000217790">
    <property type="component" value="Unassembled WGS sequence"/>
</dbReference>
<gene>
    <name evidence="4" type="ORF">ARMGADRAFT_977415</name>
</gene>
<keyword evidence="2" id="KW-1133">Transmembrane helix</keyword>
<feature type="signal peptide" evidence="3">
    <location>
        <begin position="1"/>
        <end position="20"/>
    </location>
</feature>
<dbReference type="OrthoDB" id="9451547at2759"/>